<dbReference type="Proteomes" id="UP001580346">
    <property type="component" value="Unassembled WGS sequence"/>
</dbReference>
<evidence type="ECO:0000313" key="2">
    <source>
        <dbReference type="Proteomes" id="UP001580346"/>
    </source>
</evidence>
<protein>
    <submittedName>
        <fullName evidence="1">Uncharacterized protein</fullName>
    </submittedName>
</protein>
<keyword evidence="2" id="KW-1185">Reference proteome</keyword>
<organism evidence="1 2">
    <name type="scientific">Paenibacillus enshidis</name>
    <dbReference type="NCBI Taxonomy" id="1458439"/>
    <lineage>
        <taxon>Bacteria</taxon>
        <taxon>Bacillati</taxon>
        <taxon>Bacillota</taxon>
        <taxon>Bacilli</taxon>
        <taxon>Bacillales</taxon>
        <taxon>Paenibacillaceae</taxon>
        <taxon>Paenibacillus</taxon>
    </lineage>
</organism>
<proteinExistence type="predicted"/>
<accession>A0ABV5AZN0</accession>
<gene>
    <name evidence="1" type="ORF">ACE41H_23330</name>
</gene>
<name>A0ABV5AZN0_9BACL</name>
<dbReference type="InterPro" id="IPR058705">
    <property type="entry name" value="A_ENA"/>
</dbReference>
<sequence length="122" mass="14081">MSQPSIPNITPLITVTKKETISLLLGSIAMNELSMSHIINAEAEKMQAFVQHAERSMSIKTKDYIQFNNAVSKFMEEIIMEHWLSLNKLDRVIQLVDEHFQEGVFDNCTEEGKEINVEYYDE</sequence>
<comment type="caution">
    <text evidence="1">The sequence shown here is derived from an EMBL/GenBank/DDBJ whole genome shotgun (WGS) entry which is preliminary data.</text>
</comment>
<dbReference type="Pfam" id="PF26595">
    <property type="entry name" value="A_ENA"/>
    <property type="match status" value="1"/>
</dbReference>
<evidence type="ECO:0000313" key="1">
    <source>
        <dbReference type="EMBL" id="MFB5269693.1"/>
    </source>
</evidence>
<dbReference type="RefSeq" id="WP_375357963.1">
    <property type="nucleotide sequence ID" value="NZ_JBHHMI010000037.1"/>
</dbReference>
<reference evidence="1 2" key="1">
    <citation type="submission" date="2024-09" db="EMBL/GenBank/DDBJ databases">
        <title>Paenibacillus zeirhizospherea sp. nov., isolated from surface of the maize (Zea mays) roots in a horticulture field, Hungary.</title>
        <authorList>
            <person name="Marton D."/>
            <person name="Farkas M."/>
            <person name="Bedics A."/>
            <person name="Toth E."/>
            <person name="Tancsics A."/>
            <person name="Boka K."/>
            <person name="Maroti G."/>
            <person name="Kriszt B."/>
            <person name="Cserhati M."/>
        </authorList>
    </citation>
    <scope>NUCLEOTIDE SEQUENCE [LARGE SCALE GENOMIC DNA]</scope>
    <source>
        <strain evidence="1 2">KCTC 33519</strain>
    </source>
</reference>
<dbReference type="EMBL" id="JBHHMI010000037">
    <property type="protein sequence ID" value="MFB5269693.1"/>
    <property type="molecule type" value="Genomic_DNA"/>
</dbReference>